<dbReference type="Proteomes" id="UP001432027">
    <property type="component" value="Unassembled WGS sequence"/>
</dbReference>
<sequence>VKEVVPAGTSMHQADDGTVFYYKYQNPQRLYVKWLDAEMDVILLDGNEITEIQAKIVHSNSIYFLEGGKIYKADFSHDNGFVAAFIRDRLEGEVITFAGVCTRILNGRKSVYRLCDDPDKEGVLIAVTPENLEMMELRGIHRSKAIFLNSRSNKEPTAYHLSQNAIAINCLQGATPFIRDSSRLIYLTNQDCVFALDSDTALFQYPFLSCGQFPIRSIVAVHGDTLTVRGRRNDQECLMTAQLPSRYIDMPPKESIKLI</sequence>
<comment type="caution">
    <text evidence="1">The sequence shown here is derived from an EMBL/GenBank/DDBJ whole genome shotgun (WGS) entry which is preliminary data.</text>
</comment>
<evidence type="ECO:0008006" key="3">
    <source>
        <dbReference type="Google" id="ProtNLM"/>
    </source>
</evidence>
<protein>
    <recommendedName>
        <fullName evidence="3">DUF5050 domain-containing protein</fullName>
    </recommendedName>
</protein>
<organism evidence="1 2">
    <name type="scientific">Pristionchus entomophagus</name>
    <dbReference type="NCBI Taxonomy" id="358040"/>
    <lineage>
        <taxon>Eukaryota</taxon>
        <taxon>Metazoa</taxon>
        <taxon>Ecdysozoa</taxon>
        <taxon>Nematoda</taxon>
        <taxon>Chromadorea</taxon>
        <taxon>Rhabditida</taxon>
        <taxon>Rhabditina</taxon>
        <taxon>Diplogasteromorpha</taxon>
        <taxon>Diplogasteroidea</taxon>
        <taxon>Neodiplogasteridae</taxon>
        <taxon>Pristionchus</taxon>
    </lineage>
</organism>
<dbReference type="AlphaFoldDB" id="A0AAV5SYS0"/>
<evidence type="ECO:0000313" key="1">
    <source>
        <dbReference type="EMBL" id="GMS85768.1"/>
    </source>
</evidence>
<evidence type="ECO:0000313" key="2">
    <source>
        <dbReference type="Proteomes" id="UP001432027"/>
    </source>
</evidence>
<gene>
    <name evidence="1" type="ORF">PENTCL1PPCAC_7943</name>
</gene>
<keyword evidence="2" id="KW-1185">Reference proteome</keyword>
<feature type="non-terminal residue" evidence="1">
    <location>
        <position position="1"/>
    </location>
</feature>
<name>A0AAV5SYS0_9BILA</name>
<reference evidence="1" key="1">
    <citation type="submission" date="2023-10" db="EMBL/GenBank/DDBJ databases">
        <title>Genome assembly of Pristionchus species.</title>
        <authorList>
            <person name="Yoshida K."/>
            <person name="Sommer R.J."/>
        </authorList>
    </citation>
    <scope>NUCLEOTIDE SEQUENCE</scope>
    <source>
        <strain evidence="1">RS0144</strain>
    </source>
</reference>
<proteinExistence type="predicted"/>
<dbReference type="EMBL" id="BTSX01000002">
    <property type="protein sequence ID" value="GMS85768.1"/>
    <property type="molecule type" value="Genomic_DNA"/>
</dbReference>
<accession>A0AAV5SYS0</accession>